<gene>
    <name evidence="3" type="ORF">PN36_08955</name>
</gene>
<dbReference type="InterPro" id="IPR028098">
    <property type="entry name" value="Glyco_trans_4-like_N"/>
</dbReference>
<dbReference type="PANTHER" id="PTHR12526">
    <property type="entry name" value="GLYCOSYLTRANSFERASE"/>
    <property type="match status" value="1"/>
</dbReference>
<dbReference type="Pfam" id="PF13579">
    <property type="entry name" value="Glyco_trans_4_4"/>
    <property type="match status" value="1"/>
</dbReference>
<protein>
    <submittedName>
        <fullName evidence="3">Glycosyltransferase</fullName>
    </submittedName>
</protein>
<dbReference type="Gene3D" id="3.40.50.2000">
    <property type="entry name" value="Glycogen Phosphorylase B"/>
    <property type="match status" value="2"/>
</dbReference>
<reference evidence="3 4" key="1">
    <citation type="journal article" date="2016" name="Front. Microbiol.">
        <title>Single-Cell (Meta-)Genomics of a Dimorphic Candidatus Thiomargarita nelsonii Reveals Genomic Plasticity.</title>
        <authorList>
            <person name="Flood B.E."/>
            <person name="Fliss P."/>
            <person name="Jones D.S."/>
            <person name="Dick G.J."/>
            <person name="Jain S."/>
            <person name="Kaster A.K."/>
            <person name="Winkel M."/>
            <person name="Mussmann M."/>
            <person name="Bailey J."/>
        </authorList>
    </citation>
    <scope>NUCLEOTIDE SEQUENCE [LARGE SCALE GENOMIC DNA]</scope>
    <source>
        <strain evidence="3">Hydrate Ridge</strain>
    </source>
</reference>
<dbReference type="GO" id="GO:1901135">
    <property type="term" value="P:carbohydrate derivative metabolic process"/>
    <property type="evidence" value="ECO:0007669"/>
    <property type="project" value="UniProtKB-ARBA"/>
</dbReference>
<dbReference type="SUPFAM" id="SSF53756">
    <property type="entry name" value="UDP-Glycosyltransferase/glycogen phosphorylase"/>
    <property type="match status" value="1"/>
</dbReference>
<proteinExistence type="predicted"/>
<dbReference type="EMBL" id="JSZA02000027">
    <property type="protein sequence ID" value="KHD09682.2"/>
    <property type="molecule type" value="Genomic_DNA"/>
</dbReference>
<comment type="caution">
    <text evidence="3">The sequence shown here is derived from an EMBL/GenBank/DDBJ whole genome shotgun (WGS) entry which is preliminary data.</text>
</comment>
<dbReference type="Proteomes" id="UP000030428">
    <property type="component" value="Unassembled WGS sequence"/>
</dbReference>
<feature type="domain" description="Glycosyltransferase subfamily 4-like N-terminal" evidence="2">
    <location>
        <begin position="59"/>
        <end position="174"/>
    </location>
</feature>
<organism evidence="3 4">
    <name type="scientific">Candidatus Thiomargarita nelsonii</name>
    <dbReference type="NCBI Taxonomy" id="1003181"/>
    <lineage>
        <taxon>Bacteria</taxon>
        <taxon>Pseudomonadati</taxon>
        <taxon>Pseudomonadota</taxon>
        <taxon>Gammaproteobacteria</taxon>
        <taxon>Thiotrichales</taxon>
        <taxon>Thiotrichaceae</taxon>
        <taxon>Thiomargarita</taxon>
    </lineage>
</organism>
<dbReference type="Pfam" id="PF00534">
    <property type="entry name" value="Glycos_transf_1"/>
    <property type="match status" value="1"/>
</dbReference>
<accession>A0A0A6PGU6</accession>
<name>A0A0A6PGU6_9GAMM</name>
<keyword evidence="4" id="KW-1185">Reference proteome</keyword>
<sequence length="399" mass="46005">MMAHVLYITYDGLLEPLGQSQVFQYLKKLSNSHKITLVSYEKAQDWADITKRKNLEKSVKDVGIRWVSLRYHKSPTALATSYDLLRGLFVCTYLSIRYRIQIVHARSYVPSVLALALKRIFKKRFIFDMRGFWADERIDGGHWLPNSRIYRVAKWFEKQFLTHADVVVSLTHAGISAMQQFPYLKNSLPQFEVITTCTNLTLFRPMPNTVRNSEQSFTIGYVGTTVNWYLFDPVVECFKILLRIRPHTRFLIINREEHEYIQERLNAYGIPKEQVEIRAAEYSDVPKLMSQMDATIFFIKPVFSKRSSAPTKLGEFLGCGIPCLTNAGVGDVKEIINSENVGVIVEDFSQETLEPALTRLLNLVADLSTRERCIKAAQNRFSLDDGVKKYDQIYQSLSE</sequence>
<dbReference type="InterPro" id="IPR001296">
    <property type="entry name" value="Glyco_trans_1"/>
</dbReference>
<feature type="domain" description="Glycosyl transferase family 1" evidence="1">
    <location>
        <begin position="213"/>
        <end position="380"/>
    </location>
</feature>
<dbReference type="AlphaFoldDB" id="A0A0A6PGU6"/>
<evidence type="ECO:0000313" key="4">
    <source>
        <dbReference type="Proteomes" id="UP000030428"/>
    </source>
</evidence>
<evidence type="ECO:0000313" key="3">
    <source>
        <dbReference type="EMBL" id="KHD09682.2"/>
    </source>
</evidence>
<evidence type="ECO:0000259" key="1">
    <source>
        <dbReference type="Pfam" id="PF00534"/>
    </source>
</evidence>
<dbReference type="GO" id="GO:0016757">
    <property type="term" value="F:glycosyltransferase activity"/>
    <property type="evidence" value="ECO:0007669"/>
    <property type="project" value="InterPro"/>
</dbReference>
<evidence type="ECO:0000259" key="2">
    <source>
        <dbReference type="Pfam" id="PF13579"/>
    </source>
</evidence>